<dbReference type="Proteomes" id="UP000233837">
    <property type="component" value="Unassembled WGS sequence"/>
</dbReference>
<dbReference type="AlphaFoldDB" id="A0A2I0XE80"/>
<evidence type="ECO:0000313" key="2">
    <source>
        <dbReference type="Proteomes" id="UP000233837"/>
    </source>
</evidence>
<accession>A0A2I0XE80</accession>
<name>A0A2I0XE80_9ASPA</name>
<dbReference type="PANTHER" id="PTHR36393">
    <property type="entry name" value="SULFATE ADENYLYLTRANSFERASE SUBUNIT"/>
    <property type="match status" value="1"/>
</dbReference>
<reference evidence="1 2" key="1">
    <citation type="journal article" date="2016" name="Sci. Rep.">
        <title>The Dendrobium catenatum Lindl. genome sequence provides insights into polysaccharide synthase, floral development and adaptive evolution.</title>
        <authorList>
            <person name="Zhang G.Q."/>
            <person name="Xu Q."/>
            <person name="Bian C."/>
            <person name="Tsai W.C."/>
            <person name="Yeh C.M."/>
            <person name="Liu K.W."/>
            <person name="Yoshida K."/>
            <person name="Zhang L.S."/>
            <person name="Chang S.B."/>
            <person name="Chen F."/>
            <person name="Shi Y."/>
            <person name="Su Y.Y."/>
            <person name="Zhang Y.Q."/>
            <person name="Chen L.J."/>
            <person name="Yin Y."/>
            <person name="Lin M."/>
            <person name="Huang H."/>
            <person name="Deng H."/>
            <person name="Wang Z.W."/>
            <person name="Zhu S.L."/>
            <person name="Zhao X."/>
            <person name="Deng C."/>
            <person name="Niu S.C."/>
            <person name="Huang J."/>
            <person name="Wang M."/>
            <person name="Liu G.H."/>
            <person name="Yang H.J."/>
            <person name="Xiao X.J."/>
            <person name="Hsiao Y.Y."/>
            <person name="Wu W.L."/>
            <person name="Chen Y.Y."/>
            <person name="Mitsuda N."/>
            <person name="Ohme-Takagi M."/>
            <person name="Luo Y.B."/>
            <person name="Van de Peer Y."/>
            <person name="Liu Z.J."/>
        </authorList>
    </citation>
    <scope>NUCLEOTIDE SEQUENCE [LARGE SCALE GENOMIC DNA]</scope>
    <source>
        <tissue evidence="1">The whole plant</tissue>
    </source>
</reference>
<sequence>MTEVLNVQPPNWILPRRSPLSTRCYSFSSLLSFQNAISGTHSPNWKTLREVKCQGRYSCFFADGSKQEQARKALESALDGKKTVFEKWSKEIQKREEMGGGGGTAGRGGWFGGGGWFGWFGGAHFWEEAQQASLALIGIISLYLLIGKGNKLFAVVSNSLLFVLRGFRNWFTFLSASTVGRTSLSTSGNDQMAKDAYQPPLSAKQRVVRKWGMD</sequence>
<reference evidence="1 2" key="2">
    <citation type="journal article" date="2017" name="Nature">
        <title>The Apostasia genome and the evolution of orchids.</title>
        <authorList>
            <person name="Zhang G.Q."/>
            <person name="Liu K.W."/>
            <person name="Li Z."/>
            <person name="Lohaus R."/>
            <person name="Hsiao Y.Y."/>
            <person name="Niu S.C."/>
            <person name="Wang J.Y."/>
            <person name="Lin Y.C."/>
            <person name="Xu Q."/>
            <person name="Chen L.J."/>
            <person name="Yoshida K."/>
            <person name="Fujiwara S."/>
            <person name="Wang Z.W."/>
            <person name="Zhang Y.Q."/>
            <person name="Mitsuda N."/>
            <person name="Wang M."/>
            <person name="Liu G.H."/>
            <person name="Pecoraro L."/>
            <person name="Huang H.X."/>
            <person name="Xiao X.J."/>
            <person name="Lin M."/>
            <person name="Wu X.Y."/>
            <person name="Wu W.L."/>
            <person name="Chen Y.Y."/>
            <person name="Chang S.B."/>
            <person name="Sakamoto S."/>
            <person name="Ohme-Takagi M."/>
            <person name="Yagi M."/>
            <person name="Zeng S.J."/>
            <person name="Shen C.Y."/>
            <person name="Yeh C.M."/>
            <person name="Luo Y.B."/>
            <person name="Tsai W.C."/>
            <person name="Van de Peer Y."/>
            <person name="Liu Z.J."/>
        </authorList>
    </citation>
    <scope>NUCLEOTIDE SEQUENCE [LARGE SCALE GENOMIC DNA]</scope>
    <source>
        <tissue evidence="1">The whole plant</tissue>
    </source>
</reference>
<organism evidence="1 2">
    <name type="scientific">Dendrobium catenatum</name>
    <dbReference type="NCBI Taxonomy" id="906689"/>
    <lineage>
        <taxon>Eukaryota</taxon>
        <taxon>Viridiplantae</taxon>
        <taxon>Streptophyta</taxon>
        <taxon>Embryophyta</taxon>
        <taxon>Tracheophyta</taxon>
        <taxon>Spermatophyta</taxon>
        <taxon>Magnoliopsida</taxon>
        <taxon>Liliopsida</taxon>
        <taxon>Asparagales</taxon>
        <taxon>Orchidaceae</taxon>
        <taxon>Epidendroideae</taxon>
        <taxon>Malaxideae</taxon>
        <taxon>Dendrobiinae</taxon>
        <taxon>Dendrobium</taxon>
    </lineage>
</organism>
<keyword evidence="2" id="KW-1185">Reference proteome</keyword>
<gene>
    <name evidence="1" type="ORF">MA16_Dca002046</name>
</gene>
<proteinExistence type="predicted"/>
<evidence type="ECO:0000313" key="1">
    <source>
        <dbReference type="EMBL" id="PKU86215.1"/>
    </source>
</evidence>
<protein>
    <submittedName>
        <fullName evidence="1">Uncharacterized protein</fullName>
    </submittedName>
</protein>
<dbReference type="OrthoDB" id="2017354at2759"/>
<dbReference type="EMBL" id="KZ501954">
    <property type="protein sequence ID" value="PKU86215.1"/>
    <property type="molecule type" value="Genomic_DNA"/>
</dbReference>
<dbReference type="PANTHER" id="PTHR36393:SF1">
    <property type="entry name" value="SULFATE ADENYLYLTRANSFERASE SUBUNIT"/>
    <property type="match status" value="1"/>
</dbReference>